<name>A0ACC6Q8W7_9ACTN</name>
<evidence type="ECO:0000313" key="1">
    <source>
        <dbReference type="EMBL" id="MEJ8640162.1"/>
    </source>
</evidence>
<dbReference type="Proteomes" id="UP001377168">
    <property type="component" value="Unassembled WGS sequence"/>
</dbReference>
<reference evidence="1" key="1">
    <citation type="submission" date="2024-03" db="EMBL/GenBank/DDBJ databases">
        <title>Novel Streptomyces species of biotechnological and ecological value are a feature of Machair soil.</title>
        <authorList>
            <person name="Prole J.R."/>
            <person name="Goodfellow M."/>
            <person name="Allenby N."/>
            <person name="Ward A.C."/>
        </authorList>
    </citation>
    <scope>NUCLEOTIDE SEQUENCE</scope>
    <source>
        <strain evidence="1">MS2.AVA.5</strain>
    </source>
</reference>
<comment type="caution">
    <text evidence="1">The sequence shown here is derived from an EMBL/GenBank/DDBJ whole genome shotgun (WGS) entry which is preliminary data.</text>
</comment>
<accession>A0ACC6Q8W7</accession>
<keyword evidence="2" id="KW-1185">Reference proteome</keyword>
<dbReference type="EMBL" id="JBBKAJ010000039">
    <property type="protein sequence ID" value="MEJ8640162.1"/>
    <property type="molecule type" value="Genomic_DNA"/>
</dbReference>
<organism evidence="1 2">
    <name type="scientific">Streptomyces achmelvichensis</name>
    <dbReference type="NCBI Taxonomy" id="3134111"/>
    <lineage>
        <taxon>Bacteria</taxon>
        <taxon>Bacillati</taxon>
        <taxon>Actinomycetota</taxon>
        <taxon>Actinomycetes</taxon>
        <taxon>Kitasatosporales</taxon>
        <taxon>Streptomycetaceae</taxon>
        <taxon>Streptomyces</taxon>
    </lineage>
</organism>
<evidence type="ECO:0000313" key="2">
    <source>
        <dbReference type="Proteomes" id="UP001377168"/>
    </source>
</evidence>
<gene>
    <name evidence="1" type="ORF">WKI67_43540</name>
</gene>
<sequence length="156" mass="16808">MESKTASPETVRSPHAAAAVTFDWSRKFEAQPNTPQLARLHGRTRLTMARWRGNQEAAVVVAGLLTANAVVHANPGPLGDRRCIGLRLAVTEADELLIDVSDPLPQFPDFAAAAAGERGRGLWQVARLGCDLTWFLTDDGDGKIVRARMTVSPVPA</sequence>
<protein>
    <submittedName>
        <fullName evidence="1">Uncharacterized protein</fullName>
    </submittedName>
</protein>
<proteinExistence type="predicted"/>